<proteinExistence type="predicted"/>
<organism evidence="1">
    <name type="scientific">Anguilla anguilla</name>
    <name type="common">European freshwater eel</name>
    <name type="synonym">Muraena anguilla</name>
    <dbReference type="NCBI Taxonomy" id="7936"/>
    <lineage>
        <taxon>Eukaryota</taxon>
        <taxon>Metazoa</taxon>
        <taxon>Chordata</taxon>
        <taxon>Craniata</taxon>
        <taxon>Vertebrata</taxon>
        <taxon>Euteleostomi</taxon>
        <taxon>Actinopterygii</taxon>
        <taxon>Neopterygii</taxon>
        <taxon>Teleostei</taxon>
        <taxon>Anguilliformes</taxon>
        <taxon>Anguillidae</taxon>
        <taxon>Anguilla</taxon>
    </lineage>
</organism>
<dbReference type="AlphaFoldDB" id="A0A0E9T4J8"/>
<accession>A0A0E9T4J8</accession>
<dbReference type="EMBL" id="GBXM01061004">
    <property type="protein sequence ID" value="JAH47573.1"/>
    <property type="molecule type" value="Transcribed_RNA"/>
</dbReference>
<reference evidence="1" key="2">
    <citation type="journal article" date="2015" name="Fish Shellfish Immunol.">
        <title>Early steps in the European eel (Anguilla anguilla)-Vibrio vulnificus interaction in the gills: Role of the RtxA13 toxin.</title>
        <authorList>
            <person name="Callol A."/>
            <person name="Pajuelo D."/>
            <person name="Ebbesson L."/>
            <person name="Teles M."/>
            <person name="MacKenzie S."/>
            <person name="Amaro C."/>
        </authorList>
    </citation>
    <scope>NUCLEOTIDE SEQUENCE</scope>
</reference>
<sequence>MAGSHSERRILHLTQLSVFLLSLLLTVNSASSEPPPV</sequence>
<name>A0A0E9T4J8_ANGAN</name>
<reference evidence="1" key="1">
    <citation type="submission" date="2014-11" db="EMBL/GenBank/DDBJ databases">
        <authorList>
            <person name="Amaro Gonzalez C."/>
        </authorList>
    </citation>
    <scope>NUCLEOTIDE SEQUENCE</scope>
</reference>
<evidence type="ECO:0000313" key="1">
    <source>
        <dbReference type="EMBL" id="JAH47573.1"/>
    </source>
</evidence>
<protein>
    <submittedName>
        <fullName evidence="1">Uncharacterized protein</fullName>
    </submittedName>
</protein>